<accession>A0A4Q2KJ11</accession>
<dbReference type="InterPro" id="IPR052517">
    <property type="entry name" value="GlcG_carb_metab_protein"/>
</dbReference>
<dbReference type="PANTHER" id="PTHR34309:SF1">
    <property type="entry name" value="PROTEIN GLCG"/>
    <property type="match status" value="1"/>
</dbReference>
<dbReference type="OrthoDB" id="9815788at2"/>
<keyword evidence="2" id="KW-1185">Reference proteome</keyword>
<dbReference type="EMBL" id="SDPV01000002">
    <property type="protein sequence ID" value="RXZ64287.1"/>
    <property type="molecule type" value="Genomic_DNA"/>
</dbReference>
<organism evidence="1 2">
    <name type="scientific">Pelagerythrobacter rhizovicinus</name>
    <dbReference type="NCBI Taxonomy" id="2268576"/>
    <lineage>
        <taxon>Bacteria</taxon>
        <taxon>Pseudomonadati</taxon>
        <taxon>Pseudomonadota</taxon>
        <taxon>Alphaproteobacteria</taxon>
        <taxon>Sphingomonadales</taxon>
        <taxon>Erythrobacteraceae</taxon>
        <taxon>Pelagerythrobacter</taxon>
    </lineage>
</organism>
<dbReference type="InterPro" id="IPR038084">
    <property type="entry name" value="PduO/GlcC-like_sf"/>
</dbReference>
<sequence length="161" mass="16093">MQMPQALSDAALAAASKEARAIGVPMNVAIMDVGANLKAFLRMDGALLGSLDIALKKARTAALFAMNTEAIGEFCKPGGTSPGLDATNGGLVVFAGGIPLHDAGGIFLGAIGVSGGSVSQDFQVAAAAVEAARSAQTEGETEWQIIPSGGQHPAVLSSEQS</sequence>
<dbReference type="RefSeq" id="WP_129524601.1">
    <property type="nucleotide sequence ID" value="NZ_SDPV01000002.1"/>
</dbReference>
<evidence type="ECO:0000313" key="2">
    <source>
        <dbReference type="Proteomes" id="UP000293623"/>
    </source>
</evidence>
<comment type="caution">
    <text evidence="1">The sequence shown here is derived from an EMBL/GenBank/DDBJ whole genome shotgun (WGS) entry which is preliminary data.</text>
</comment>
<dbReference type="AlphaFoldDB" id="A0A4Q2KJ11"/>
<name>A0A4Q2KJ11_9SPHN</name>
<proteinExistence type="predicted"/>
<dbReference type="Gene3D" id="3.30.450.150">
    <property type="entry name" value="Haem-degrading domain"/>
    <property type="match status" value="1"/>
</dbReference>
<protein>
    <submittedName>
        <fullName evidence="1">Heme-binding protein</fullName>
    </submittedName>
</protein>
<gene>
    <name evidence="1" type="ORF">ETX26_10290</name>
</gene>
<dbReference type="Pfam" id="PF03928">
    <property type="entry name" value="HbpS-like"/>
    <property type="match status" value="1"/>
</dbReference>
<dbReference type="PANTHER" id="PTHR34309">
    <property type="entry name" value="SLR1406 PROTEIN"/>
    <property type="match status" value="1"/>
</dbReference>
<dbReference type="Proteomes" id="UP000293623">
    <property type="component" value="Unassembled WGS sequence"/>
</dbReference>
<dbReference type="SUPFAM" id="SSF143744">
    <property type="entry name" value="GlcG-like"/>
    <property type="match status" value="1"/>
</dbReference>
<dbReference type="InterPro" id="IPR005624">
    <property type="entry name" value="PduO/GlcC-like"/>
</dbReference>
<evidence type="ECO:0000313" key="1">
    <source>
        <dbReference type="EMBL" id="RXZ64287.1"/>
    </source>
</evidence>
<reference evidence="1 2" key="1">
    <citation type="submission" date="2019-01" db="EMBL/GenBank/DDBJ databases">
        <title>Altererythrobacter rhizovicinus sp. nov., isolated from the rhizosphere soil of Haloxylon ammodendron.</title>
        <authorList>
            <person name="Li H.-P."/>
            <person name="Gou J.-Y."/>
            <person name="Yao D."/>
            <person name="Han Q.-Q."/>
            <person name="Shao K.-Z."/>
            <person name="Zhao Q."/>
            <person name="Zhang J.-L."/>
        </authorList>
    </citation>
    <scope>NUCLEOTIDE SEQUENCE [LARGE SCALE GENOMIC DNA]</scope>
    <source>
        <strain evidence="1 2">AY-3R</strain>
    </source>
</reference>